<dbReference type="Gene3D" id="3.40.50.720">
    <property type="entry name" value="NAD(P)-binding Rossmann-like Domain"/>
    <property type="match status" value="1"/>
</dbReference>
<protein>
    <submittedName>
        <fullName evidence="2">Nucleoside-diphosphate-sugar epimerase</fullName>
    </submittedName>
</protein>
<evidence type="ECO:0000313" key="3">
    <source>
        <dbReference type="Proteomes" id="UP000253529"/>
    </source>
</evidence>
<dbReference type="InterPro" id="IPR051783">
    <property type="entry name" value="NAD(P)-dependent_oxidoreduct"/>
</dbReference>
<dbReference type="Pfam" id="PF01370">
    <property type="entry name" value="Epimerase"/>
    <property type="match status" value="1"/>
</dbReference>
<dbReference type="Proteomes" id="UP000253529">
    <property type="component" value="Unassembled WGS sequence"/>
</dbReference>
<dbReference type="InterPro" id="IPR036291">
    <property type="entry name" value="NAD(P)-bd_dom_sf"/>
</dbReference>
<dbReference type="AlphaFoldDB" id="A0A366FCE6"/>
<evidence type="ECO:0000313" key="2">
    <source>
        <dbReference type="EMBL" id="RBP12308.1"/>
    </source>
</evidence>
<dbReference type="InterPro" id="IPR001509">
    <property type="entry name" value="Epimerase_deHydtase"/>
</dbReference>
<dbReference type="PANTHER" id="PTHR48079">
    <property type="entry name" value="PROTEIN YEEZ"/>
    <property type="match status" value="1"/>
</dbReference>
<evidence type="ECO:0000259" key="1">
    <source>
        <dbReference type="Pfam" id="PF01370"/>
    </source>
</evidence>
<dbReference type="GO" id="GO:0004029">
    <property type="term" value="F:aldehyde dehydrogenase (NAD+) activity"/>
    <property type="evidence" value="ECO:0007669"/>
    <property type="project" value="TreeGrafter"/>
</dbReference>
<dbReference type="GO" id="GO:0005737">
    <property type="term" value="C:cytoplasm"/>
    <property type="evidence" value="ECO:0007669"/>
    <property type="project" value="TreeGrafter"/>
</dbReference>
<dbReference type="RefSeq" id="WP_113889939.1">
    <property type="nucleotide sequence ID" value="NZ_QNRK01000014.1"/>
</dbReference>
<dbReference type="SUPFAM" id="SSF51735">
    <property type="entry name" value="NAD(P)-binding Rossmann-fold domains"/>
    <property type="match status" value="1"/>
</dbReference>
<comment type="caution">
    <text evidence="2">The sequence shown here is derived from an EMBL/GenBank/DDBJ whole genome shotgun (WGS) entry which is preliminary data.</text>
</comment>
<keyword evidence="3" id="KW-1185">Reference proteome</keyword>
<dbReference type="PANTHER" id="PTHR48079:SF6">
    <property type="entry name" value="NAD(P)-BINDING DOMAIN-CONTAINING PROTEIN-RELATED"/>
    <property type="match status" value="1"/>
</dbReference>
<proteinExistence type="predicted"/>
<dbReference type="EMBL" id="QNRK01000014">
    <property type="protein sequence ID" value="RBP12308.1"/>
    <property type="molecule type" value="Genomic_DNA"/>
</dbReference>
<reference evidence="2 3" key="1">
    <citation type="submission" date="2018-06" db="EMBL/GenBank/DDBJ databases">
        <title>Genomic Encyclopedia of Type Strains, Phase IV (KMG-IV): sequencing the most valuable type-strain genomes for metagenomic binning, comparative biology and taxonomic classification.</title>
        <authorList>
            <person name="Goeker M."/>
        </authorList>
    </citation>
    <scope>NUCLEOTIDE SEQUENCE [LARGE SCALE GENOMIC DNA]</scope>
    <source>
        <strain evidence="2 3">DSM 24875</strain>
    </source>
</reference>
<feature type="domain" description="NAD-dependent epimerase/dehydratase" evidence="1">
    <location>
        <begin position="3"/>
        <end position="215"/>
    </location>
</feature>
<name>A0A366FCE6_9HYPH</name>
<accession>A0A366FCE6</accession>
<gene>
    <name evidence="2" type="ORF">DFR50_114138</name>
</gene>
<organism evidence="2 3">
    <name type="scientific">Roseiarcus fermentans</name>
    <dbReference type="NCBI Taxonomy" id="1473586"/>
    <lineage>
        <taxon>Bacteria</taxon>
        <taxon>Pseudomonadati</taxon>
        <taxon>Pseudomonadota</taxon>
        <taxon>Alphaproteobacteria</taxon>
        <taxon>Hyphomicrobiales</taxon>
        <taxon>Roseiarcaceae</taxon>
        <taxon>Roseiarcus</taxon>
    </lineage>
</organism>
<sequence length="297" mass="30736">MRIFVTGASGFIGSAVVADLIGAGHSVLGLARSEAAADRVAAAGADVQRGSLEDLDSLKRGAAAADAVIHLGFIHDFSDFKRNCEVDRQAIETLGAALAGSKRPLLVTSGVAIAAAGAIATEDDPAIPVSDAYPRASEQTAVALAARGLRAATVRLPPSVHGIGEKGFVPMLYALARDKGVSAYIGDGSNRWPAVHRLDAARVFRLAIERGAEGGPFHAIGDEGVPFRDIAAAIGRRLDVPVASVPPEEAQDHFGWFGGFAAWDVPTSGARTRARLDWAPSEPGLLADIDQPGYFGG</sequence>
<dbReference type="OrthoDB" id="9787292at2"/>
<dbReference type="CDD" id="cd05262">
    <property type="entry name" value="SDR_a7"/>
    <property type="match status" value="1"/>
</dbReference>